<keyword evidence="2" id="KW-1185">Reference proteome</keyword>
<evidence type="ECO:0000313" key="1">
    <source>
        <dbReference type="EMBL" id="MDR6779552.1"/>
    </source>
</evidence>
<evidence type="ECO:0000313" key="2">
    <source>
        <dbReference type="Proteomes" id="UP001266807"/>
    </source>
</evidence>
<reference evidence="1 2" key="1">
    <citation type="submission" date="2023-07" db="EMBL/GenBank/DDBJ databases">
        <title>Sorghum-associated microbial communities from plants grown in Nebraska, USA.</title>
        <authorList>
            <person name="Schachtman D."/>
        </authorList>
    </citation>
    <scope>NUCLEOTIDE SEQUENCE [LARGE SCALE GENOMIC DNA]</scope>
    <source>
        <strain evidence="1 2">BE143</strain>
    </source>
</reference>
<organism evidence="1 2">
    <name type="scientific">Paenibacillus peoriae</name>
    <dbReference type="NCBI Taxonomy" id="59893"/>
    <lineage>
        <taxon>Bacteria</taxon>
        <taxon>Bacillati</taxon>
        <taxon>Bacillota</taxon>
        <taxon>Bacilli</taxon>
        <taxon>Bacillales</taxon>
        <taxon>Paenibacillaceae</taxon>
        <taxon>Paenibacillus</taxon>
    </lineage>
</organism>
<proteinExistence type="predicted"/>
<dbReference type="EMBL" id="JAVDUG010000004">
    <property type="protein sequence ID" value="MDR6779552.1"/>
    <property type="molecule type" value="Genomic_DNA"/>
</dbReference>
<accession>A0ABU1QIW6</accession>
<sequence length="46" mass="5655">MKIEREEVIYTYETEEDGINHQKLMESQGWKIRDVHPYILKITYVK</sequence>
<protein>
    <recommendedName>
        <fullName evidence="3">DUF2812 domain-containing protein</fullName>
    </recommendedName>
</protein>
<gene>
    <name evidence="1" type="ORF">J2W98_003832</name>
</gene>
<evidence type="ECO:0008006" key="3">
    <source>
        <dbReference type="Google" id="ProtNLM"/>
    </source>
</evidence>
<dbReference type="Proteomes" id="UP001266807">
    <property type="component" value="Unassembled WGS sequence"/>
</dbReference>
<comment type="caution">
    <text evidence="1">The sequence shown here is derived from an EMBL/GenBank/DDBJ whole genome shotgun (WGS) entry which is preliminary data.</text>
</comment>
<dbReference type="RefSeq" id="WP_310168767.1">
    <property type="nucleotide sequence ID" value="NZ_JAVDUG010000004.1"/>
</dbReference>
<name>A0ABU1QIW6_9BACL</name>